<dbReference type="InterPro" id="IPR020338">
    <property type="entry name" value="SMN_gemin7"/>
</dbReference>
<dbReference type="AlphaFoldDB" id="A0A507EC44"/>
<accession>A0A507EC44</accession>
<protein>
    <submittedName>
        <fullName evidence="1">Uncharacterized protein</fullName>
    </submittedName>
</protein>
<dbReference type="GO" id="GO:0034719">
    <property type="term" value="C:SMN-Sm protein complex"/>
    <property type="evidence" value="ECO:0007669"/>
    <property type="project" value="InterPro"/>
</dbReference>
<gene>
    <name evidence="1" type="ORF">PhCBS80983_g01185</name>
</gene>
<reference evidence="1 2" key="1">
    <citation type="journal article" date="2019" name="Sci. Rep.">
        <title>Comparative genomics of chytrid fungi reveal insights into the obligate biotrophic and pathogenic lifestyle of Synchytrium endobioticum.</title>
        <authorList>
            <person name="van de Vossenberg B.T.L.H."/>
            <person name="Warris S."/>
            <person name="Nguyen H.D.T."/>
            <person name="van Gent-Pelzer M.P.E."/>
            <person name="Joly D.L."/>
            <person name="van de Geest H.C."/>
            <person name="Bonants P.J.M."/>
            <person name="Smith D.S."/>
            <person name="Levesque C.A."/>
            <person name="van der Lee T.A.J."/>
        </authorList>
    </citation>
    <scope>NUCLEOTIDE SEQUENCE [LARGE SCALE GENOMIC DNA]</scope>
    <source>
        <strain evidence="1 2">CBS 809.83</strain>
    </source>
</reference>
<evidence type="ECO:0000313" key="1">
    <source>
        <dbReference type="EMBL" id="TPX61346.1"/>
    </source>
</evidence>
<name>A0A507EC44_9FUNG</name>
<dbReference type="Pfam" id="PF11095">
    <property type="entry name" value="Gemin7"/>
    <property type="match status" value="1"/>
</dbReference>
<keyword evidence="2" id="KW-1185">Reference proteome</keyword>
<evidence type="ECO:0000313" key="2">
    <source>
        <dbReference type="Proteomes" id="UP000318582"/>
    </source>
</evidence>
<sequence length="59" mass="6327">MQDTPRPAQIALYGKTTVTATLKGSNVTGDTLSVADLATPMGFYKEASLRTTDVRYLSC</sequence>
<comment type="caution">
    <text evidence="1">The sequence shown here is derived from an EMBL/GenBank/DDBJ whole genome shotgun (WGS) entry which is preliminary data.</text>
</comment>
<organism evidence="1 2">
    <name type="scientific">Powellomyces hirtus</name>
    <dbReference type="NCBI Taxonomy" id="109895"/>
    <lineage>
        <taxon>Eukaryota</taxon>
        <taxon>Fungi</taxon>
        <taxon>Fungi incertae sedis</taxon>
        <taxon>Chytridiomycota</taxon>
        <taxon>Chytridiomycota incertae sedis</taxon>
        <taxon>Chytridiomycetes</taxon>
        <taxon>Spizellomycetales</taxon>
        <taxon>Powellomycetaceae</taxon>
        <taxon>Powellomyces</taxon>
    </lineage>
</organism>
<dbReference type="EMBL" id="QEAQ01000008">
    <property type="protein sequence ID" value="TPX61346.1"/>
    <property type="molecule type" value="Genomic_DNA"/>
</dbReference>
<dbReference type="Gene3D" id="2.30.30.100">
    <property type="match status" value="1"/>
</dbReference>
<dbReference type="Proteomes" id="UP000318582">
    <property type="component" value="Unassembled WGS sequence"/>
</dbReference>
<proteinExistence type="predicted"/>